<organism evidence="1 2">
    <name type="scientific">Phytohabitans rumicis</name>
    <dbReference type="NCBI Taxonomy" id="1076125"/>
    <lineage>
        <taxon>Bacteria</taxon>
        <taxon>Bacillati</taxon>
        <taxon>Actinomycetota</taxon>
        <taxon>Actinomycetes</taxon>
        <taxon>Micromonosporales</taxon>
        <taxon>Micromonosporaceae</taxon>
    </lineage>
</organism>
<keyword evidence="2" id="KW-1185">Reference proteome</keyword>
<reference evidence="1 2" key="1">
    <citation type="submission" date="2020-03" db="EMBL/GenBank/DDBJ databases">
        <title>Whole genome shotgun sequence of Phytohabitans rumicis NBRC 108638.</title>
        <authorList>
            <person name="Komaki H."/>
            <person name="Tamura T."/>
        </authorList>
    </citation>
    <scope>NUCLEOTIDE SEQUENCE [LARGE SCALE GENOMIC DNA]</scope>
    <source>
        <strain evidence="1 2">NBRC 108638</strain>
    </source>
</reference>
<gene>
    <name evidence="1" type="ORF">Prum_011770</name>
</gene>
<proteinExistence type="predicted"/>
<evidence type="ECO:0000313" key="2">
    <source>
        <dbReference type="Proteomes" id="UP000482960"/>
    </source>
</evidence>
<dbReference type="EMBL" id="BLPG01000001">
    <property type="protein sequence ID" value="GFJ87535.1"/>
    <property type="molecule type" value="Genomic_DNA"/>
</dbReference>
<reference evidence="1 2" key="2">
    <citation type="submission" date="2020-03" db="EMBL/GenBank/DDBJ databases">
        <authorList>
            <person name="Ichikawa N."/>
            <person name="Kimura A."/>
            <person name="Kitahashi Y."/>
            <person name="Uohara A."/>
        </authorList>
    </citation>
    <scope>NUCLEOTIDE SEQUENCE [LARGE SCALE GENOMIC DNA]</scope>
    <source>
        <strain evidence="1 2">NBRC 108638</strain>
    </source>
</reference>
<sequence>MYGRAGVWFRGTQTRHEGHIRAGGVDKDVDFVVNPDSRAATIKLVPR</sequence>
<dbReference type="Proteomes" id="UP000482960">
    <property type="component" value="Unassembled WGS sequence"/>
</dbReference>
<protein>
    <submittedName>
        <fullName evidence="1">Uncharacterized protein</fullName>
    </submittedName>
</protein>
<dbReference type="Pfam" id="PF10012">
    <property type="entry name" value="DUF2255"/>
    <property type="match status" value="1"/>
</dbReference>
<evidence type="ECO:0000313" key="1">
    <source>
        <dbReference type="EMBL" id="GFJ87535.1"/>
    </source>
</evidence>
<dbReference type="AlphaFoldDB" id="A0A6V8L4E9"/>
<comment type="caution">
    <text evidence="1">The sequence shown here is derived from an EMBL/GenBank/DDBJ whole genome shotgun (WGS) entry which is preliminary data.</text>
</comment>
<name>A0A6V8L4E9_9ACTN</name>
<accession>A0A6V8L4E9</accession>
<dbReference type="InterPro" id="IPR016888">
    <property type="entry name" value="UCP028498"/>
</dbReference>